<dbReference type="Gene3D" id="3.40.50.2000">
    <property type="entry name" value="Glycogen Phosphorylase B"/>
    <property type="match status" value="2"/>
</dbReference>
<dbReference type="PANTHER" id="PTHR10788:SF106">
    <property type="entry name" value="BCDNA.GH08860"/>
    <property type="match status" value="1"/>
</dbReference>
<reference evidence="3 4" key="1">
    <citation type="submission" date="2019-08" db="EMBL/GenBank/DDBJ databases">
        <title>In-depth cultivation of the pig gut microbiome towards novel bacterial diversity and tailored functional studies.</title>
        <authorList>
            <person name="Wylensek D."/>
            <person name="Hitch T.C.A."/>
            <person name="Clavel T."/>
        </authorList>
    </citation>
    <scope>NUCLEOTIDE SEQUENCE [LARGE SCALE GENOMIC DNA]</scope>
    <source>
        <strain evidence="3 4">WB03_NA08</strain>
    </source>
</reference>
<dbReference type="SUPFAM" id="SSF56784">
    <property type="entry name" value="HAD-like"/>
    <property type="match status" value="1"/>
</dbReference>
<dbReference type="Pfam" id="PF00982">
    <property type="entry name" value="Glyco_transf_20"/>
    <property type="match status" value="1"/>
</dbReference>
<dbReference type="CDD" id="cd03788">
    <property type="entry name" value="GT20_TPS"/>
    <property type="match status" value="1"/>
</dbReference>
<dbReference type="GO" id="GO:0003825">
    <property type="term" value="F:alpha,alpha-trehalose-phosphate synthase (UDP-forming) activity"/>
    <property type="evidence" value="ECO:0007669"/>
    <property type="project" value="TreeGrafter"/>
</dbReference>
<dbReference type="Proteomes" id="UP000470875">
    <property type="component" value="Unassembled WGS sequence"/>
</dbReference>
<evidence type="ECO:0000313" key="3">
    <source>
        <dbReference type="EMBL" id="MSS84916.1"/>
    </source>
</evidence>
<dbReference type="Gene3D" id="3.30.70.1020">
    <property type="entry name" value="Trehalose-6-phosphate phosphatase related protein, domain 2"/>
    <property type="match status" value="1"/>
</dbReference>
<accession>A0A6N7W9I1</accession>
<dbReference type="RefSeq" id="WP_206192619.1">
    <property type="nucleotide sequence ID" value="NZ_VULO01000010.1"/>
</dbReference>
<comment type="similarity">
    <text evidence="2">Belongs to the glycosyltransferase 20 family.</text>
</comment>
<dbReference type="NCBIfam" id="TIGR00685">
    <property type="entry name" value="T6PP"/>
    <property type="match status" value="1"/>
</dbReference>
<dbReference type="InterPro" id="IPR003337">
    <property type="entry name" value="Trehalose_PPase"/>
</dbReference>
<dbReference type="SUPFAM" id="SSF53756">
    <property type="entry name" value="UDP-Glycosyltransferase/glycogen phosphorylase"/>
    <property type="match status" value="1"/>
</dbReference>
<name>A0A6N7W9I1_9ACTO</name>
<dbReference type="Gene3D" id="3.40.50.1000">
    <property type="entry name" value="HAD superfamily/HAD-like"/>
    <property type="match status" value="1"/>
</dbReference>
<keyword evidence="4" id="KW-1185">Reference proteome</keyword>
<comment type="caution">
    <text evidence="3">The sequence shown here is derived from an EMBL/GenBank/DDBJ whole genome shotgun (WGS) entry which is preliminary data.</text>
</comment>
<dbReference type="EMBL" id="VULO01000010">
    <property type="protein sequence ID" value="MSS84916.1"/>
    <property type="molecule type" value="Genomic_DNA"/>
</dbReference>
<gene>
    <name evidence="3" type="ORF">FYJ24_09100</name>
</gene>
<proteinExistence type="inferred from homology"/>
<sequence>MDLGVGIKELVMVSNRLPVDRAVDEDGNVEWKTSPGGLVTAVEPIVQQLGCIWVGWPGDAGSEAMEPFDVDRMRLVPVSLSTEEVEEYYEGFSNGTLWPLYHDVIAQPEYHREWWDQYVKVNRRFAQTVAGQAAKGAVVWVHDYQLQLVPGMLRDLRPDLTIGFFLHIPFPARRLFAQLPWRRPIIQGILGADVIGFQTVHDAESFRECAETYAGAPTHGNLVMVSDALDNTRQVIAQEFPISIDTGQFAQMAADPDIQRRALEIRKEVGSPKKLLLGVDRLDYTKGIRHRLKAYGELLAEGEIDPEQIVLIQVATPSRERVDAYQLLRDQVEVTVGRINGDYGSLGHTPVVYLHQGFSREEMVALYLAADVAVVTALRDGMNLVAKEYVACRLDETGVLMLSEFAGARDELDEAILVNPHDIEGMKAAFLRSIHMPPREQKRRMAALRETVSQNDVAHWAANYLGSLAAISEQRSTVVDADESEIEQATGPTFIPRSLEAAIRRLATAPNLLVVSDFDGTLAPFVDDPARARMLPRAKSALQVLSQAPGVQVAILSGRAVASLRKVGAEGENWILSGSHGAELVGIEGEQPSLPHLDASEARRLGRLERRLNRVFGNEPGVRLESKPFGVAVHTRQVKNADRSEEVLAAASELAGELGIELRKGKEVREFSVRRSDKGASLEQIRRHFPDSPVLFLGDDVTDEDAFAILRSDDVGVKVGEGESVATERVPDAVTAAAVLALLAELRTGTVIGDYTL</sequence>
<dbReference type="AlphaFoldDB" id="A0A6N7W9I1"/>
<protein>
    <submittedName>
        <fullName evidence="3">Bifunctional alpha,alpha-trehalose-phosphate synthase (UDP-forming)/trehalose-phosphatase</fullName>
    </submittedName>
</protein>
<dbReference type="NCBIfam" id="NF011071">
    <property type="entry name" value="PRK14501.1"/>
    <property type="match status" value="1"/>
</dbReference>
<evidence type="ECO:0000313" key="4">
    <source>
        <dbReference type="Proteomes" id="UP000470875"/>
    </source>
</evidence>
<evidence type="ECO:0000256" key="2">
    <source>
        <dbReference type="ARBA" id="ARBA00008799"/>
    </source>
</evidence>
<dbReference type="InterPro" id="IPR006379">
    <property type="entry name" value="HAD-SF_hydro_IIB"/>
</dbReference>
<dbReference type="InterPro" id="IPR036412">
    <property type="entry name" value="HAD-like_sf"/>
</dbReference>
<evidence type="ECO:0000256" key="1">
    <source>
        <dbReference type="ARBA" id="ARBA00006330"/>
    </source>
</evidence>
<dbReference type="GO" id="GO:0005992">
    <property type="term" value="P:trehalose biosynthetic process"/>
    <property type="evidence" value="ECO:0007669"/>
    <property type="project" value="InterPro"/>
</dbReference>
<dbReference type="Pfam" id="PF02358">
    <property type="entry name" value="Trehalose_PPase"/>
    <property type="match status" value="1"/>
</dbReference>
<dbReference type="GO" id="GO:0016791">
    <property type="term" value="F:phosphatase activity"/>
    <property type="evidence" value="ECO:0007669"/>
    <property type="project" value="UniProtKB-ARBA"/>
</dbReference>
<dbReference type="NCBIfam" id="TIGR01484">
    <property type="entry name" value="HAD-SF-IIB"/>
    <property type="match status" value="1"/>
</dbReference>
<dbReference type="PANTHER" id="PTHR10788">
    <property type="entry name" value="TREHALOSE-6-PHOSPHATE SYNTHASE"/>
    <property type="match status" value="1"/>
</dbReference>
<comment type="similarity">
    <text evidence="1">In the C-terminal section; belongs to the trehalose phosphatase family.</text>
</comment>
<organism evidence="3 4">
    <name type="scientific">Scrofimicrobium canadense</name>
    <dbReference type="NCBI Taxonomy" id="2652290"/>
    <lineage>
        <taxon>Bacteria</taxon>
        <taxon>Bacillati</taxon>
        <taxon>Actinomycetota</taxon>
        <taxon>Actinomycetes</taxon>
        <taxon>Actinomycetales</taxon>
        <taxon>Actinomycetaceae</taxon>
        <taxon>Scrofimicrobium</taxon>
    </lineage>
</organism>
<dbReference type="InterPro" id="IPR023214">
    <property type="entry name" value="HAD_sf"/>
</dbReference>
<dbReference type="InterPro" id="IPR001830">
    <property type="entry name" value="Glyco_trans_20"/>
</dbReference>